<dbReference type="PANTHER" id="PTHR30536">
    <property type="entry name" value="ALTRONATE/GALACTARATE DEHYDRATASE"/>
    <property type="match status" value="1"/>
</dbReference>
<proteinExistence type="predicted"/>
<evidence type="ECO:0000313" key="3">
    <source>
        <dbReference type="EMBL" id="HIZ61275.1"/>
    </source>
</evidence>
<dbReference type="InterPro" id="IPR013974">
    <property type="entry name" value="SAF"/>
</dbReference>
<reference evidence="3" key="1">
    <citation type="journal article" date="2021" name="PeerJ">
        <title>Extensive microbial diversity within the chicken gut microbiome revealed by metagenomics and culture.</title>
        <authorList>
            <person name="Gilroy R."/>
            <person name="Ravi A."/>
            <person name="Getino M."/>
            <person name="Pursley I."/>
            <person name="Horton D.L."/>
            <person name="Alikhan N.F."/>
            <person name="Baker D."/>
            <person name="Gharbi K."/>
            <person name="Hall N."/>
            <person name="Watson M."/>
            <person name="Adriaenssens E.M."/>
            <person name="Foster-Nyarko E."/>
            <person name="Jarju S."/>
            <person name="Secka A."/>
            <person name="Antonio M."/>
            <person name="Oren A."/>
            <person name="Chaudhuri R.R."/>
            <person name="La Ragione R."/>
            <person name="Hildebrand F."/>
            <person name="Pallen M.J."/>
        </authorList>
    </citation>
    <scope>NUCLEOTIDE SEQUENCE</scope>
    <source>
        <strain evidence="3">CHK188-11489</strain>
    </source>
</reference>
<dbReference type="InterPro" id="IPR052172">
    <property type="entry name" value="UxaA_altronate/galactarate_dh"/>
</dbReference>
<protein>
    <submittedName>
        <fullName evidence="3">UxaA family hydrolase</fullName>
    </submittedName>
</protein>
<name>A0A9D2FIG9_9FIRM</name>
<evidence type="ECO:0000313" key="4">
    <source>
        <dbReference type="Proteomes" id="UP000824105"/>
    </source>
</evidence>
<keyword evidence="3" id="KW-0378">Hydrolase</keyword>
<feature type="domain" description="SAF" evidence="2">
    <location>
        <begin position="13"/>
        <end position="90"/>
    </location>
</feature>
<accession>A0A9D2FIG9</accession>
<dbReference type="GO" id="GO:0019698">
    <property type="term" value="P:D-galacturonate catabolic process"/>
    <property type="evidence" value="ECO:0007669"/>
    <property type="project" value="TreeGrafter"/>
</dbReference>
<evidence type="ECO:0000259" key="2">
    <source>
        <dbReference type="SMART" id="SM00858"/>
    </source>
</evidence>
<sequence>MERKLALKVDDLDNVATIFANGIVDGATVEVRDKKGHREEITVHGDVPYGHKIALCDIRKGEHIMKYGESIGAASCDIKKGDYVHVHNLEALRGRGDLEGGSQA</sequence>
<dbReference type="EMBL" id="DXBF01000007">
    <property type="protein sequence ID" value="HIZ61275.1"/>
    <property type="molecule type" value="Genomic_DNA"/>
</dbReference>
<reference evidence="3" key="2">
    <citation type="submission" date="2021-04" db="EMBL/GenBank/DDBJ databases">
        <authorList>
            <person name="Gilroy R."/>
        </authorList>
    </citation>
    <scope>NUCLEOTIDE SEQUENCE</scope>
    <source>
        <strain evidence="3">CHK188-11489</strain>
    </source>
</reference>
<gene>
    <name evidence="3" type="ORF">H9724_00670</name>
</gene>
<dbReference type="Gene3D" id="2.30.130.110">
    <property type="match status" value="1"/>
</dbReference>
<dbReference type="AlphaFoldDB" id="A0A9D2FIG9"/>
<dbReference type="SMART" id="SM00858">
    <property type="entry name" value="SAF"/>
    <property type="match status" value="1"/>
</dbReference>
<dbReference type="GO" id="GO:0016829">
    <property type="term" value="F:lyase activity"/>
    <property type="evidence" value="ECO:0007669"/>
    <property type="project" value="UniProtKB-KW"/>
</dbReference>
<dbReference type="InterPro" id="IPR044144">
    <property type="entry name" value="SAF_UxaA/GarD"/>
</dbReference>
<comment type="caution">
    <text evidence="3">The sequence shown here is derived from an EMBL/GenBank/DDBJ whole genome shotgun (WGS) entry which is preliminary data.</text>
</comment>
<dbReference type="GO" id="GO:0016787">
    <property type="term" value="F:hydrolase activity"/>
    <property type="evidence" value="ECO:0007669"/>
    <property type="project" value="UniProtKB-KW"/>
</dbReference>
<organism evidence="3 4">
    <name type="scientific">Candidatus Gemmiger avistercoris</name>
    <dbReference type="NCBI Taxonomy" id="2838606"/>
    <lineage>
        <taxon>Bacteria</taxon>
        <taxon>Bacillati</taxon>
        <taxon>Bacillota</taxon>
        <taxon>Clostridia</taxon>
        <taxon>Eubacteriales</taxon>
        <taxon>Gemmiger</taxon>
    </lineage>
</organism>
<keyword evidence="1" id="KW-0456">Lyase</keyword>
<dbReference type="Proteomes" id="UP000824105">
    <property type="component" value="Unassembled WGS sequence"/>
</dbReference>
<evidence type="ECO:0000256" key="1">
    <source>
        <dbReference type="ARBA" id="ARBA00023239"/>
    </source>
</evidence>
<dbReference type="CDD" id="cd11613">
    <property type="entry name" value="SAF_AH_GD"/>
    <property type="match status" value="1"/>
</dbReference>
<dbReference type="PANTHER" id="PTHR30536:SF5">
    <property type="entry name" value="ALTRONATE DEHYDRATASE"/>
    <property type="match status" value="1"/>
</dbReference>